<evidence type="ECO:0000313" key="2">
    <source>
        <dbReference type="Proteomes" id="UP001595722"/>
    </source>
</evidence>
<organism evidence="1 2">
    <name type="scientific">Bacterioplanoides pacificum</name>
    <dbReference type="NCBI Taxonomy" id="1171596"/>
    <lineage>
        <taxon>Bacteria</taxon>
        <taxon>Pseudomonadati</taxon>
        <taxon>Pseudomonadota</taxon>
        <taxon>Gammaproteobacteria</taxon>
        <taxon>Oceanospirillales</taxon>
        <taxon>Oceanospirillaceae</taxon>
        <taxon>Bacterioplanoides</taxon>
    </lineage>
</organism>
<protein>
    <submittedName>
        <fullName evidence="1">Uncharacterized protein</fullName>
    </submittedName>
</protein>
<gene>
    <name evidence="1" type="ORF">ACFOMG_12965</name>
</gene>
<evidence type="ECO:0000313" key="1">
    <source>
        <dbReference type="EMBL" id="MFC3681011.1"/>
    </source>
</evidence>
<dbReference type="EMBL" id="JBHRYB010000013">
    <property type="protein sequence ID" value="MFC3681011.1"/>
    <property type="molecule type" value="Genomic_DNA"/>
</dbReference>
<sequence>MMPGYGKVDAVLRSLNGATEISKEIRDANFILERLEMKQQLTDLAGYISVAKMELSLLQHSIEEKDQQLLRQAEALAYKGNIKRRGDGYYRTADNRPYGQPYCSYCWEHDQQLIHLHNRVLSNDIRICPHCKNEYQNARTPYIEADLLAV</sequence>
<dbReference type="RefSeq" id="WP_376867150.1">
    <property type="nucleotide sequence ID" value="NZ_JBHRYB010000013.1"/>
</dbReference>
<name>A0ABV7VTZ0_9GAMM</name>
<accession>A0ABV7VTZ0</accession>
<dbReference type="Proteomes" id="UP001595722">
    <property type="component" value="Unassembled WGS sequence"/>
</dbReference>
<comment type="caution">
    <text evidence="1">The sequence shown here is derived from an EMBL/GenBank/DDBJ whole genome shotgun (WGS) entry which is preliminary data.</text>
</comment>
<proteinExistence type="predicted"/>
<keyword evidence="2" id="KW-1185">Reference proteome</keyword>
<reference evidence="2" key="1">
    <citation type="journal article" date="2019" name="Int. J. Syst. Evol. Microbiol.">
        <title>The Global Catalogue of Microorganisms (GCM) 10K type strain sequencing project: providing services to taxonomists for standard genome sequencing and annotation.</title>
        <authorList>
            <consortium name="The Broad Institute Genomics Platform"/>
            <consortium name="The Broad Institute Genome Sequencing Center for Infectious Disease"/>
            <person name="Wu L."/>
            <person name="Ma J."/>
        </authorList>
    </citation>
    <scope>NUCLEOTIDE SEQUENCE [LARGE SCALE GENOMIC DNA]</scope>
    <source>
        <strain evidence="2">KCTC 42424</strain>
    </source>
</reference>